<reference evidence="1 2" key="1">
    <citation type="journal article" date="2018" name="Sci. Rep.">
        <title>Genomic signatures of local adaptation to the degree of environmental predictability in rotifers.</title>
        <authorList>
            <person name="Franch-Gras L."/>
            <person name="Hahn C."/>
            <person name="Garcia-Roger E.M."/>
            <person name="Carmona M.J."/>
            <person name="Serra M."/>
            <person name="Gomez A."/>
        </authorList>
    </citation>
    <scope>NUCLEOTIDE SEQUENCE [LARGE SCALE GENOMIC DNA]</scope>
    <source>
        <strain evidence="1">HYR1</strain>
    </source>
</reference>
<dbReference type="Proteomes" id="UP000276133">
    <property type="component" value="Unassembled WGS sequence"/>
</dbReference>
<accession>A0A3M7R8L6</accession>
<evidence type="ECO:0000313" key="2">
    <source>
        <dbReference type="Proteomes" id="UP000276133"/>
    </source>
</evidence>
<name>A0A3M7R8L6_BRAPC</name>
<keyword evidence="2" id="KW-1185">Reference proteome</keyword>
<dbReference type="EMBL" id="REGN01003974">
    <property type="protein sequence ID" value="RNA19809.1"/>
    <property type="molecule type" value="Genomic_DNA"/>
</dbReference>
<gene>
    <name evidence="1" type="ORF">BpHYR1_034074</name>
</gene>
<proteinExistence type="predicted"/>
<dbReference type="AlphaFoldDB" id="A0A3M7R8L6"/>
<evidence type="ECO:0000313" key="1">
    <source>
        <dbReference type="EMBL" id="RNA19809.1"/>
    </source>
</evidence>
<comment type="caution">
    <text evidence="1">The sequence shown here is derived from an EMBL/GenBank/DDBJ whole genome shotgun (WGS) entry which is preliminary data.</text>
</comment>
<sequence>MCILMHTSKGGKYYCTKSNEGNINNVRVHRTKTRAIQNPLAVPAERTRKNVDNYDGHAMKKNSLLLIFKNGFNFFNV</sequence>
<protein>
    <submittedName>
        <fullName evidence="1">Uncharacterized protein</fullName>
    </submittedName>
</protein>
<organism evidence="1 2">
    <name type="scientific">Brachionus plicatilis</name>
    <name type="common">Marine rotifer</name>
    <name type="synonym">Brachionus muelleri</name>
    <dbReference type="NCBI Taxonomy" id="10195"/>
    <lineage>
        <taxon>Eukaryota</taxon>
        <taxon>Metazoa</taxon>
        <taxon>Spiralia</taxon>
        <taxon>Gnathifera</taxon>
        <taxon>Rotifera</taxon>
        <taxon>Eurotatoria</taxon>
        <taxon>Monogononta</taxon>
        <taxon>Pseudotrocha</taxon>
        <taxon>Ploima</taxon>
        <taxon>Brachionidae</taxon>
        <taxon>Brachionus</taxon>
    </lineage>
</organism>